<protein>
    <submittedName>
        <fullName evidence="2">Uncharacterized protein</fullName>
    </submittedName>
</protein>
<dbReference type="AlphaFoldDB" id="A0A177NSS1"/>
<keyword evidence="1" id="KW-0812">Transmembrane</keyword>
<organism evidence="2 3">
    <name type="scientific">Methylomonas lenta</name>
    <dbReference type="NCBI Taxonomy" id="980561"/>
    <lineage>
        <taxon>Bacteria</taxon>
        <taxon>Pseudomonadati</taxon>
        <taxon>Pseudomonadota</taxon>
        <taxon>Gammaproteobacteria</taxon>
        <taxon>Methylococcales</taxon>
        <taxon>Methylococcaceae</taxon>
        <taxon>Methylomonas</taxon>
    </lineage>
</organism>
<gene>
    <name evidence="2" type="ORF">A1359_20050</name>
</gene>
<reference evidence="2 3" key="1">
    <citation type="submission" date="2016-03" db="EMBL/GenBank/DDBJ databases">
        <authorList>
            <person name="Ploux O."/>
        </authorList>
    </citation>
    <scope>NUCLEOTIDE SEQUENCE [LARGE SCALE GENOMIC DNA]</scope>
    <source>
        <strain evidence="2 3">R-45370</strain>
    </source>
</reference>
<keyword evidence="1" id="KW-1133">Transmembrane helix</keyword>
<evidence type="ECO:0000313" key="3">
    <source>
        <dbReference type="Proteomes" id="UP000078476"/>
    </source>
</evidence>
<accession>A0A177NSS1</accession>
<dbReference type="EMBL" id="LUUI01000025">
    <property type="protein sequence ID" value="OAI20951.1"/>
    <property type="molecule type" value="Genomic_DNA"/>
</dbReference>
<evidence type="ECO:0000313" key="2">
    <source>
        <dbReference type="EMBL" id="OAI20951.1"/>
    </source>
</evidence>
<dbReference type="Proteomes" id="UP000078476">
    <property type="component" value="Unassembled WGS sequence"/>
</dbReference>
<proteinExistence type="predicted"/>
<comment type="caution">
    <text evidence="2">The sequence shown here is derived from an EMBL/GenBank/DDBJ whole genome shotgun (WGS) entry which is preliminary data.</text>
</comment>
<evidence type="ECO:0000256" key="1">
    <source>
        <dbReference type="SAM" id="Phobius"/>
    </source>
</evidence>
<keyword evidence="3" id="KW-1185">Reference proteome</keyword>
<sequence length="60" mass="6681">MHFPLFDKERLGKKYYQIPGGEIVIQGTQLVVPLPAAFIQFLLGLMAVIAPAIQRKTISI</sequence>
<name>A0A177NSS1_9GAMM</name>
<dbReference type="STRING" id="980561.A1359_20050"/>
<feature type="transmembrane region" description="Helical" evidence="1">
    <location>
        <begin position="34"/>
        <end position="53"/>
    </location>
</feature>
<keyword evidence="1" id="KW-0472">Membrane</keyword>